<gene>
    <name evidence="5" type="ORF">DDQ41_30685</name>
    <name evidence="6" type="ORF">SSP531S_10330</name>
</gene>
<dbReference type="EMBL" id="CP029254">
    <property type="protein sequence ID" value="AWK12562.1"/>
    <property type="molecule type" value="Genomic_DNA"/>
</dbReference>
<evidence type="ECO:0000313" key="7">
    <source>
        <dbReference type="Proteomes" id="UP000245051"/>
    </source>
</evidence>
<dbReference type="AlphaFoldDB" id="A0A2S1Z8B3"/>
<sequence length="275" mass="29050">MTQKSDTTADSVGEVYDQFADAGATTAMGGNIHVGYWDDDPGVPLAEATDRLTDLVADRLDLRPGRRLLDVGCGIGVPALRVAEAHDVHVTGITVSGQQVAEAAERAVGAGLGCRVSFRLADATDLPFHDGSFDGAFAIESLLHMADQTRALKELHRVVRPGGRLAVADLCLRQPFSGGDRAVLDGMLRMYEIAGINTPEEHRAHLAAAGWELLELTDIGEQVRASYGHAAAAFRELAESLDSGAAEQMAAAADLMEGVGSHPHTGYVLITAQRS</sequence>
<dbReference type="SMART" id="SM00828">
    <property type="entry name" value="PKS_MT"/>
    <property type="match status" value="1"/>
</dbReference>
<dbReference type="SUPFAM" id="SSF53335">
    <property type="entry name" value="S-adenosyl-L-methionine-dependent methyltransferases"/>
    <property type="match status" value="1"/>
</dbReference>
<dbReference type="OrthoDB" id="9769602at2"/>
<dbReference type="Pfam" id="PF08241">
    <property type="entry name" value="Methyltransf_11"/>
    <property type="match status" value="1"/>
</dbReference>
<dbReference type="RefSeq" id="WP_109297391.1">
    <property type="nucleotide sequence ID" value="NZ_BGZL01000002.1"/>
</dbReference>
<evidence type="ECO:0000256" key="1">
    <source>
        <dbReference type="ARBA" id="ARBA00022603"/>
    </source>
</evidence>
<dbReference type="GO" id="GO:0008757">
    <property type="term" value="F:S-adenosylmethionine-dependent methyltransferase activity"/>
    <property type="evidence" value="ECO:0007669"/>
    <property type="project" value="InterPro"/>
</dbReference>
<dbReference type="Gene3D" id="3.40.50.150">
    <property type="entry name" value="Vaccinia Virus protein VP39"/>
    <property type="match status" value="1"/>
</dbReference>
<evidence type="ECO:0000313" key="8">
    <source>
        <dbReference type="Proteomes" id="UP000265354"/>
    </source>
</evidence>
<dbReference type="InterPro" id="IPR050447">
    <property type="entry name" value="Erg6_SMT_methyltransf"/>
</dbReference>
<evidence type="ECO:0000313" key="5">
    <source>
        <dbReference type="EMBL" id="AWK12562.1"/>
    </source>
</evidence>
<dbReference type="PANTHER" id="PTHR44068">
    <property type="entry name" value="ZGC:194242"/>
    <property type="match status" value="1"/>
</dbReference>
<dbReference type="GO" id="GO:0032259">
    <property type="term" value="P:methylation"/>
    <property type="evidence" value="ECO:0007669"/>
    <property type="project" value="UniProtKB-KW"/>
</dbReference>
<dbReference type="CDD" id="cd02440">
    <property type="entry name" value="AdoMet_MTases"/>
    <property type="match status" value="1"/>
</dbReference>
<accession>A0A2S1Z8B3</accession>
<dbReference type="Proteomes" id="UP000245051">
    <property type="component" value="Chromosome"/>
</dbReference>
<protein>
    <submittedName>
        <fullName evidence="6">Methyltransferase domain-containing protein</fullName>
    </submittedName>
    <submittedName>
        <fullName evidence="5">SAM-dependent methyltransferase</fullName>
    </submittedName>
</protein>
<name>A0A2S1Z8B3_9ACTN</name>
<keyword evidence="2 6" id="KW-0808">Transferase</keyword>
<dbReference type="KEGG" id="sspo:DDQ41_30685"/>
<proteinExistence type="predicted"/>
<dbReference type="EMBL" id="BGZL01000002">
    <property type="protein sequence ID" value="GBP99638.1"/>
    <property type="molecule type" value="Genomic_DNA"/>
</dbReference>
<evidence type="ECO:0000256" key="3">
    <source>
        <dbReference type="ARBA" id="ARBA00022691"/>
    </source>
</evidence>
<evidence type="ECO:0000256" key="2">
    <source>
        <dbReference type="ARBA" id="ARBA00022679"/>
    </source>
</evidence>
<feature type="domain" description="Polyketide synthase-like methyltransferase" evidence="4">
    <location>
        <begin position="41"/>
        <end position="274"/>
    </location>
</feature>
<dbReference type="InterPro" id="IPR029063">
    <property type="entry name" value="SAM-dependent_MTases_sf"/>
</dbReference>
<dbReference type="InterPro" id="IPR013216">
    <property type="entry name" value="Methyltransf_11"/>
</dbReference>
<reference evidence="5 7" key="1">
    <citation type="submission" date="2018-05" db="EMBL/GenBank/DDBJ databases">
        <title>Complete genome sequence of the Type Strain of Streptomyces spongiicola HNM0071, the producer of staurosporine.</title>
        <authorList>
            <person name="Zhou S."/>
            <person name="Huang X."/>
        </authorList>
    </citation>
    <scope>NUCLEOTIDE SEQUENCE [LARGE SCALE GENOMIC DNA]</scope>
    <source>
        <strain evidence="5 7">HNM0071</strain>
    </source>
</reference>
<keyword evidence="3" id="KW-0949">S-adenosyl-L-methionine</keyword>
<dbReference type="Proteomes" id="UP000265354">
    <property type="component" value="Unassembled WGS sequence"/>
</dbReference>
<evidence type="ECO:0000259" key="4">
    <source>
        <dbReference type="SMART" id="SM00828"/>
    </source>
</evidence>
<evidence type="ECO:0000313" key="6">
    <source>
        <dbReference type="EMBL" id="GBP99638.1"/>
    </source>
</evidence>
<keyword evidence="7" id="KW-1185">Reference proteome</keyword>
<dbReference type="InterPro" id="IPR020803">
    <property type="entry name" value="MeTfrase_dom"/>
</dbReference>
<reference evidence="6 8" key="2">
    <citation type="submission" date="2018-07" db="EMBL/GenBank/DDBJ databases">
        <title>Whole Genome Shotgun Sequence of Streptomyces spongiicola strain 531S.</title>
        <authorList>
            <person name="Dohra H."/>
            <person name="Kodani S."/>
        </authorList>
    </citation>
    <scope>NUCLEOTIDE SEQUENCE [LARGE SCALE GENOMIC DNA]</scope>
    <source>
        <strain evidence="6 8">531S</strain>
    </source>
</reference>
<keyword evidence="1 6" id="KW-0489">Methyltransferase</keyword>
<organism evidence="6 8">
    <name type="scientific">Streptomyces spongiicola</name>
    <dbReference type="NCBI Taxonomy" id="1690221"/>
    <lineage>
        <taxon>Bacteria</taxon>
        <taxon>Bacillati</taxon>
        <taxon>Actinomycetota</taxon>
        <taxon>Actinomycetes</taxon>
        <taxon>Kitasatosporales</taxon>
        <taxon>Streptomycetaceae</taxon>
        <taxon>Streptomyces</taxon>
    </lineage>
</organism>
<dbReference type="PANTHER" id="PTHR44068:SF11">
    <property type="entry name" value="GERANYL DIPHOSPHATE 2-C-METHYLTRANSFERASE"/>
    <property type="match status" value="1"/>
</dbReference>